<evidence type="ECO:0000313" key="3">
    <source>
        <dbReference type="Proteomes" id="UP000287033"/>
    </source>
</evidence>
<evidence type="ECO:0000256" key="1">
    <source>
        <dbReference type="SAM" id="MobiDB-lite"/>
    </source>
</evidence>
<sequence length="94" mass="9952">EGTTTSNPDCKTTNTRLERNCGGACTPEQRSGQDPIRLSAKIKGISSVAARSLLIQTAATVKNKLLAPVNEEGIPIKTFSDSGENVEIAPIRDV</sequence>
<comment type="caution">
    <text evidence="2">The sequence shown here is derived from an EMBL/GenBank/DDBJ whole genome shotgun (WGS) entry which is preliminary data.</text>
</comment>
<reference evidence="2 3" key="1">
    <citation type="journal article" date="2018" name="Nat. Ecol. Evol.">
        <title>Shark genomes provide insights into elasmobranch evolution and the origin of vertebrates.</title>
        <authorList>
            <person name="Hara Y"/>
            <person name="Yamaguchi K"/>
            <person name="Onimaru K"/>
            <person name="Kadota M"/>
            <person name="Koyanagi M"/>
            <person name="Keeley SD"/>
            <person name="Tatsumi K"/>
            <person name="Tanaka K"/>
            <person name="Motone F"/>
            <person name="Kageyama Y"/>
            <person name="Nozu R"/>
            <person name="Adachi N"/>
            <person name="Nishimura O"/>
            <person name="Nakagawa R"/>
            <person name="Tanegashima C"/>
            <person name="Kiyatake I"/>
            <person name="Matsumoto R"/>
            <person name="Murakumo K"/>
            <person name="Nishida K"/>
            <person name="Terakita A"/>
            <person name="Kuratani S"/>
            <person name="Sato K"/>
            <person name="Hyodo S Kuraku.S."/>
        </authorList>
    </citation>
    <scope>NUCLEOTIDE SEQUENCE [LARGE SCALE GENOMIC DNA]</scope>
</reference>
<accession>A0A401TGR9</accession>
<feature type="region of interest" description="Disordered" evidence="1">
    <location>
        <begin position="1"/>
        <end position="33"/>
    </location>
</feature>
<protein>
    <submittedName>
        <fullName evidence="2">Uncharacterized protein</fullName>
    </submittedName>
</protein>
<feature type="compositionally biased region" description="Polar residues" evidence="1">
    <location>
        <begin position="1"/>
        <end position="15"/>
    </location>
</feature>
<evidence type="ECO:0000313" key="2">
    <source>
        <dbReference type="EMBL" id="GCC41864.1"/>
    </source>
</evidence>
<proteinExistence type="predicted"/>
<keyword evidence="3" id="KW-1185">Reference proteome</keyword>
<gene>
    <name evidence="2" type="ORF">chiPu_0025746</name>
</gene>
<dbReference type="EMBL" id="BEZZ01064638">
    <property type="protein sequence ID" value="GCC41864.1"/>
    <property type="molecule type" value="Genomic_DNA"/>
</dbReference>
<organism evidence="2 3">
    <name type="scientific">Chiloscyllium punctatum</name>
    <name type="common">Brownbanded bambooshark</name>
    <name type="synonym">Hemiscyllium punctatum</name>
    <dbReference type="NCBI Taxonomy" id="137246"/>
    <lineage>
        <taxon>Eukaryota</taxon>
        <taxon>Metazoa</taxon>
        <taxon>Chordata</taxon>
        <taxon>Craniata</taxon>
        <taxon>Vertebrata</taxon>
        <taxon>Chondrichthyes</taxon>
        <taxon>Elasmobranchii</taxon>
        <taxon>Galeomorphii</taxon>
        <taxon>Galeoidea</taxon>
        <taxon>Orectolobiformes</taxon>
        <taxon>Hemiscylliidae</taxon>
        <taxon>Chiloscyllium</taxon>
    </lineage>
</organism>
<feature type="non-terminal residue" evidence="2">
    <location>
        <position position="1"/>
    </location>
</feature>
<dbReference type="AlphaFoldDB" id="A0A401TGR9"/>
<dbReference type="Proteomes" id="UP000287033">
    <property type="component" value="Unassembled WGS sequence"/>
</dbReference>
<name>A0A401TGR9_CHIPU</name>